<dbReference type="Gene3D" id="1.10.287.70">
    <property type="match status" value="1"/>
</dbReference>
<evidence type="ECO:0000313" key="5">
    <source>
        <dbReference type="EMBL" id="EHP87213.1"/>
    </source>
</evidence>
<dbReference type="Pfam" id="PF02254">
    <property type="entry name" value="TrkA_N"/>
    <property type="match status" value="1"/>
</dbReference>
<dbReference type="GO" id="GO:0005886">
    <property type="term" value="C:plasma membrane"/>
    <property type="evidence" value="ECO:0007669"/>
    <property type="project" value="UniProtKB-SubCell"/>
</dbReference>
<dbReference type="Gene3D" id="3.40.50.720">
    <property type="entry name" value="NAD(P)-binding Rossmann-like Domain"/>
    <property type="match status" value="1"/>
</dbReference>
<dbReference type="InterPro" id="IPR013099">
    <property type="entry name" value="K_chnl_dom"/>
</dbReference>
<dbReference type="SUPFAM" id="SSF116726">
    <property type="entry name" value="TrkA C-terminal domain-like"/>
    <property type="match status" value="1"/>
</dbReference>
<proteinExistence type="predicted"/>
<dbReference type="InterPro" id="IPR003148">
    <property type="entry name" value="RCK_N"/>
</dbReference>
<dbReference type="PROSITE" id="PS51202">
    <property type="entry name" value="RCK_C"/>
    <property type="match status" value="1"/>
</dbReference>
<name>H1KYC9_9EURY</name>
<dbReference type="Pfam" id="PF02080">
    <property type="entry name" value="TrkA_C"/>
    <property type="match status" value="1"/>
</dbReference>
<dbReference type="Gene3D" id="3.30.70.1450">
    <property type="entry name" value="Regulator of K+ conductance, C-terminal domain"/>
    <property type="match status" value="1"/>
</dbReference>
<dbReference type="InterPro" id="IPR006037">
    <property type="entry name" value="RCK_C"/>
</dbReference>
<reference evidence="5 6" key="1">
    <citation type="submission" date="2011-09" db="EMBL/GenBank/DDBJ databases">
        <title>The draft genome of Methanotorris formicicus Mc-S-70.</title>
        <authorList>
            <consortium name="US DOE Joint Genome Institute (JGI-PGF)"/>
            <person name="Lucas S."/>
            <person name="Han J."/>
            <person name="Lapidus A."/>
            <person name="Cheng J.-F."/>
            <person name="Goodwin L."/>
            <person name="Pitluck S."/>
            <person name="Peters L."/>
            <person name="Land M.L."/>
            <person name="Hauser L."/>
            <person name="Sieprawska-Lupa M."/>
            <person name="Takai K."/>
            <person name="Miyazaki J."/>
            <person name="Whitman W."/>
            <person name="Woyke T.J."/>
        </authorList>
    </citation>
    <scope>NUCLEOTIDE SEQUENCE [LARGE SCALE GENOMIC DNA]</scope>
    <source>
        <strain evidence="5 6">Mc-S-70</strain>
    </source>
</reference>
<feature type="domain" description="RCK N-terminal" evidence="3">
    <location>
        <begin position="107"/>
        <end position="225"/>
    </location>
</feature>
<protein>
    <submittedName>
        <fullName evidence="5">TrkA-N domain protein</fullName>
    </submittedName>
</protein>
<dbReference type="InterPro" id="IPR036721">
    <property type="entry name" value="RCK_C_sf"/>
</dbReference>
<dbReference type="RefSeq" id="WP_007044241.1">
    <property type="nucleotide sequence ID" value="NZ_AGJL01000016.1"/>
</dbReference>
<feature type="domain" description="RCK C-terminal" evidence="4">
    <location>
        <begin position="246"/>
        <end position="332"/>
    </location>
</feature>
<organism evidence="5 6">
    <name type="scientific">Methanotorris formicicus Mc-S-70</name>
    <dbReference type="NCBI Taxonomy" id="647171"/>
    <lineage>
        <taxon>Archaea</taxon>
        <taxon>Methanobacteriati</taxon>
        <taxon>Methanobacteriota</taxon>
        <taxon>Methanomada group</taxon>
        <taxon>Methanococci</taxon>
        <taxon>Methanococcales</taxon>
        <taxon>Methanocaldococcaceae</taxon>
        <taxon>Methanotorris</taxon>
    </lineage>
</organism>
<evidence type="ECO:0000259" key="3">
    <source>
        <dbReference type="PROSITE" id="PS51201"/>
    </source>
</evidence>
<feature type="transmembrane region" description="Helical" evidence="2">
    <location>
        <begin position="7"/>
        <end position="28"/>
    </location>
</feature>
<dbReference type="InterPro" id="IPR050721">
    <property type="entry name" value="Trk_Ktr_HKT_K-transport"/>
</dbReference>
<dbReference type="PATRIC" id="fig|647171.4.peg.795"/>
<dbReference type="Pfam" id="PF07885">
    <property type="entry name" value="Ion_trans_2"/>
    <property type="match status" value="1"/>
</dbReference>
<keyword evidence="2" id="KW-1133">Transmembrane helix</keyword>
<dbReference type="PROSITE" id="PS51201">
    <property type="entry name" value="RCK_N"/>
    <property type="match status" value="1"/>
</dbReference>
<comment type="caution">
    <text evidence="5">The sequence shown here is derived from an EMBL/GenBank/DDBJ whole genome shotgun (WGS) entry which is preliminary data.</text>
</comment>
<keyword evidence="6" id="KW-1185">Reference proteome</keyword>
<dbReference type="OrthoDB" id="43518at2157"/>
<comment type="subcellular location">
    <subcellularLocation>
        <location evidence="1">Cell membrane</location>
        <topology evidence="1">Multi-pass membrane protein</topology>
    </subcellularLocation>
</comment>
<evidence type="ECO:0000313" key="6">
    <source>
        <dbReference type="Proteomes" id="UP000003706"/>
    </source>
</evidence>
<dbReference type="EMBL" id="AGJL01000016">
    <property type="protein sequence ID" value="EHP87213.1"/>
    <property type="molecule type" value="Genomic_DNA"/>
</dbReference>
<keyword evidence="2" id="KW-0812">Transmembrane</keyword>
<dbReference type="GO" id="GO:0008324">
    <property type="term" value="F:monoatomic cation transmembrane transporter activity"/>
    <property type="evidence" value="ECO:0007669"/>
    <property type="project" value="InterPro"/>
</dbReference>
<accession>H1KYC9</accession>
<dbReference type="AlphaFoldDB" id="H1KYC9"/>
<keyword evidence="2" id="KW-0472">Membrane</keyword>
<dbReference type="GO" id="GO:0006813">
    <property type="term" value="P:potassium ion transport"/>
    <property type="evidence" value="ECO:0007669"/>
    <property type="project" value="InterPro"/>
</dbReference>
<gene>
    <name evidence="5" type="ORF">MetfoDRAFT_0802</name>
</gene>
<evidence type="ECO:0000256" key="1">
    <source>
        <dbReference type="ARBA" id="ARBA00004651"/>
    </source>
</evidence>
<dbReference type="PANTHER" id="PTHR43833">
    <property type="entry name" value="POTASSIUM CHANNEL PROTEIN 2-RELATED-RELATED"/>
    <property type="match status" value="1"/>
</dbReference>
<dbReference type="InterPro" id="IPR036291">
    <property type="entry name" value="NAD(P)-bd_dom_sf"/>
</dbReference>
<dbReference type="SUPFAM" id="SSF51735">
    <property type="entry name" value="NAD(P)-binding Rossmann-fold domains"/>
    <property type="match status" value="1"/>
</dbReference>
<dbReference type="PANTHER" id="PTHR43833:SF13">
    <property type="entry name" value="POTASSIUM CHANNEL PROTEIN 2-RELATED"/>
    <property type="match status" value="1"/>
</dbReference>
<evidence type="ECO:0000259" key="4">
    <source>
        <dbReference type="PROSITE" id="PS51202"/>
    </source>
</evidence>
<dbReference type="SUPFAM" id="SSF81324">
    <property type="entry name" value="Voltage-gated potassium channels"/>
    <property type="match status" value="1"/>
</dbReference>
<dbReference type="Proteomes" id="UP000003706">
    <property type="component" value="Unassembled WGS sequence"/>
</dbReference>
<dbReference type="STRING" id="647171.MetfoDRAFT_0802"/>
<evidence type="ECO:0000256" key="2">
    <source>
        <dbReference type="SAM" id="Phobius"/>
    </source>
</evidence>
<sequence>MDTLKKIELGILAVLGIILIETFILMSFEGWNFFEAFYMAVVTISTVGYGDYTPKTFLGRLSIIFYIFAGVGAVAYIFGNIANFFIEGQFKEIFRRKKMHNKLKSLKDHFIICGFGKLGRFVAKKFRDAGVPFVVVDSDEEKIKEIFEKDQKLIYIVGDATSDDILLKAGIKRARGLISVVGNDAENVFITLSARRLNPNLYIVAKAENENTIDKLLKAGADGAISPYAIGGLRIVEMALKPEILDFVSSLMDVSHDIEIGRYVVGRNSKVVGKTLYESQIRQKTGATILAIKRANELHVNPSPDVVLEEECEIYAFGTKDQLEKLKEILEG</sequence>
<feature type="transmembrane region" description="Helical" evidence="2">
    <location>
        <begin position="63"/>
        <end position="86"/>
    </location>
</feature>